<accession>A0A653EXM2</accession>
<dbReference type="EMBL" id="LR589115">
    <property type="protein sequence ID" value="VTP01452.1"/>
    <property type="molecule type" value="Genomic_DNA"/>
</dbReference>
<proteinExistence type="predicted"/>
<organism evidence="1">
    <name type="scientific">Mycobacterium riyadhense</name>
    <dbReference type="NCBI Taxonomy" id="486698"/>
    <lineage>
        <taxon>Bacteria</taxon>
        <taxon>Bacillati</taxon>
        <taxon>Actinomycetota</taxon>
        <taxon>Actinomycetes</taxon>
        <taxon>Mycobacteriales</taxon>
        <taxon>Mycobacteriaceae</taxon>
        <taxon>Mycobacterium</taxon>
    </lineage>
</organism>
<sequence length="29" mass="3115">MARARNLLLAIIGVKQGGASVEHHQLAIF</sequence>
<protein>
    <submittedName>
        <fullName evidence="1">Uncharacterized protein</fullName>
    </submittedName>
</protein>
<gene>
    <name evidence="1" type="ORF">BIN_B_04013</name>
</gene>
<reference evidence="1" key="1">
    <citation type="submission" date="2019-05" db="EMBL/GenBank/DDBJ databases">
        <authorList>
            <person name="Naeem R."/>
            <person name="Antony C."/>
            <person name="Guan Q."/>
        </authorList>
    </citation>
    <scope>NUCLEOTIDE SEQUENCE</scope>
    <source>
        <strain evidence="1">2</strain>
    </source>
</reference>
<evidence type="ECO:0000313" key="1">
    <source>
        <dbReference type="EMBL" id="VTP01452.1"/>
    </source>
</evidence>
<dbReference type="AlphaFoldDB" id="A0A653EXM2"/>
<name>A0A653EXM2_9MYCO</name>